<dbReference type="EMBL" id="FNWT01000007">
    <property type="protein sequence ID" value="SEH61250.1"/>
    <property type="molecule type" value="Genomic_DNA"/>
</dbReference>
<dbReference type="RefSeq" id="WP_234970786.1">
    <property type="nucleotide sequence ID" value="NZ_FNWT01000007.1"/>
</dbReference>
<keyword evidence="4" id="KW-1185">Reference proteome</keyword>
<evidence type="ECO:0000259" key="2">
    <source>
        <dbReference type="Pfam" id="PF07786"/>
    </source>
</evidence>
<keyword evidence="1" id="KW-0812">Transmembrane</keyword>
<feature type="transmembrane region" description="Helical" evidence="1">
    <location>
        <begin position="85"/>
        <end position="110"/>
    </location>
</feature>
<dbReference type="InterPro" id="IPR012429">
    <property type="entry name" value="HGSNAT_cat"/>
</dbReference>
<proteinExistence type="predicted"/>
<feature type="domain" description="Heparan-alpha-glucosaminide N-acetyltransferase catalytic" evidence="2">
    <location>
        <begin position="12"/>
        <end position="240"/>
    </location>
</feature>
<protein>
    <submittedName>
        <fullName evidence="3">Uncharacterized membrane protein</fullName>
    </submittedName>
</protein>
<feature type="transmembrane region" description="Helical" evidence="1">
    <location>
        <begin position="21"/>
        <end position="41"/>
    </location>
</feature>
<feature type="transmembrane region" description="Helical" evidence="1">
    <location>
        <begin position="130"/>
        <end position="148"/>
    </location>
</feature>
<keyword evidence="1" id="KW-0472">Membrane</keyword>
<dbReference type="Pfam" id="PF07786">
    <property type="entry name" value="HGSNAT_cat"/>
    <property type="match status" value="1"/>
</dbReference>
<dbReference type="Proteomes" id="UP000199135">
    <property type="component" value="Unassembled WGS sequence"/>
</dbReference>
<comment type="caution">
    <text evidence="3">The sequence shown here is derived from an EMBL/GenBank/DDBJ whole genome shotgun (WGS) entry which is preliminary data.</text>
</comment>
<evidence type="ECO:0000313" key="3">
    <source>
        <dbReference type="EMBL" id="SEH61250.1"/>
    </source>
</evidence>
<organism evidence="3 4">
    <name type="scientific">Parafannyhessea umbonata</name>
    <dbReference type="NCBI Taxonomy" id="604330"/>
    <lineage>
        <taxon>Bacteria</taxon>
        <taxon>Bacillati</taxon>
        <taxon>Actinomycetota</taxon>
        <taxon>Coriobacteriia</taxon>
        <taxon>Coriobacteriales</taxon>
        <taxon>Atopobiaceae</taxon>
        <taxon>Parafannyhessea</taxon>
    </lineage>
</organism>
<evidence type="ECO:0000313" key="4">
    <source>
        <dbReference type="Proteomes" id="UP000199135"/>
    </source>
</evidence>
<evidence type="ECO:0000256" key="1">
    <source>
        <dbReference type="SAM" id="Phobius"/>
    </source>
</evidence>
<reference evidence="3 4" key="1">
    <citation type="submission" date="2016-10" db="EMBL/GenBank/DDBJ databases">
        <authorList>
            <person name="Varghese N."/>
            <person name="Submissions S."/>
        </authorList>
    </citation>
    <scope>NUCLEOTIDE SEQUENCE [LARGE SCALE GENOMIC DNA]</scope>
    <source>
        <strain evidence="3 4">WCP15</strain>
    </source>
</reference>
<name>A0A1H6JPL5_9ACTN</name>
<gene>
    <name evidence="3" type="ORF">SAMN05216447_10755</name>
</gene>
<sequence length="253" mass="27892">MVDIKDTNRVERARLYDTIRGLSVISMVLFHFCYDLKYIMGIDLPFFRPPTQDVWRCTISWTFILLAGMMCNYSRNNLKRSAKYLAVALLIFVVTSVAAVDTPISFGIIYCMGACTLTTAVLERTGVRPPGWMGVVLLAAAFIVCLNLQEGIIGLGANALRLPRAPYEAGWLSWLGFPGPRFASGDYYPLLPYLFLYLSGWGAGAKVKESKTTSAVLSCGIGPLEVVGRRPLPIYVAHQPILLILADAIARFA</sequence>
<accession>A0A1H6JPL5</accession>
<keyword evidence="1" id="KW-1133">Transmembrane helix</keyword>
<feature type="transmembrane region" description="Helical" evidence="1">
    <location>
        <begin position="53"/>
        <end position="73"/>
    </location>
</feature>